<evidence type="ECO:0000256" key="2">
    <source>
        <dbReference type="ARBA" id="ARBA00023277"/>
    </source>
</evidence>
<dbReference type="SUPFAM" id="SSF51735">
    <property type="entry name" value="NAD(P)-binding Rossmann-fold domains"/>
    <property type="match status" value="1"/>
</dbReference>
<comment type="caution">
    <text evidence="4">The sequence shown here is derived from an EMBL/GenBank/DDBJ whole genome shotgun (WGS) entry which is preliminary data.</text>
</comment>
<evidence type="ECO:0000259" key="3">
    <source>
        <dbReference type="Pfam" id="PF01370"/>
    </source>
</evidence>
<keyword evidence="5" id="KW-1185">Reference proteome</keyword>
<dbReference type="Proteomes" id="UP001165136">
    <property type="component" value="Unassembled WGS sequence"/>
</dbReference>
<gene>
    <name evidence="4" type="ORF">Atai01_56030</name>
</gene>
<dbReference type="PANTHER" id="PTHR43103:SF3">
    <property type="entry name" value="ADP-L-GLYCERO-D-MANNO-HEPTOSE-6-EPIMERASE"/>
    <property type="match status" value="1"/>
</dbReference>
<dbReference type="InterPro" id="IPR036291">
    <property type="entry name" value="NAD(P)-bd_dom_sf"/>
</dbReference>
<dbReference type="InterPro" id="IPR050005">
    <property type="entry name" value="DenD"/>
</dbReference>
<organism evidence="4 5">
    <name type="scientific">Amycolatopsis taiwanensis</name>
    <dbReference type="NCBI Taxonomy" id="342230"/>
    <lineage>
        <taxon>Bacteria</taxon>
        <taxon>Bacillati</taxon>
        <taxon>Actinomycetota</taxon>
        <taxon>Actinomycetes</taxon>
        <taxon>Pseudonocardiales</taxon>
        <taxon>Pseudonocardiaceae</taxon>
        <taxon>Amycolatopsis</taxon>
    </lineage>
</organism>
<dbReference type="Gene3D" id="3.40.50.720">
    <property type="entry name" value="NAD(P)-binding Rossmann-like Domain"/>
    <property type="match status" value="1"/>
</dbReference>
<reference evidence="4" key="1">
    <citation type="submission" date="2023-03" db="EMBL/GenBank/DDBJ databases">
        <title>Amycolatopsis taiwanensis NBRC 103393.</title>
        <authorList>
            <person name="Ichikawa N."/>
            <person name="Sato H."/>
            <person name="Tonouchi N."/>
        </authorList>
    </citation>
    <scope>NUCLEOTIDE SEQUENCE</scope>
    <source>
        <strain evidence="4">NBRC 103393</strain>
    </source>
</reference>
<dbReference type="NCBIfam" id="NF043036">
    <property type="entry name" value="ErythonDh"/>
    <property type="match status" value="1"/>
</dbReference>
<dbReference type="Pfam" id="PF01370">
    <property type="entry name" value="Epimerase"/>
    <property type="match status" value="1"/>
</dbReference>
<dbReference type="GO" id="GO:0016491">
    <property type="term" value="F:oxidoreductase activity"/>
    <property type="evidence" value="ECO:0007669"/>
    <property type="project" value="InterPro"/>
</dbReference>
<dbReference type="AlphaFoldDB" id="A0A9W6R4J0"/>
<dbReference type="InterPro" id="IPR001509">
    <property type="entry name" value="Epimerase_deHydtase"/>
</dbReference>
<keyword evidence="2" id="KW-0119">Carbohydrate metabolism</keyword>
<evidence type="ECO:0000256" key="1">
    <source>
        <dbReference type="ARBA" id="ARBA00022857"/>
    </source>
</evidence>
<protein>
    <recommendedName>
        <fullName evidence="3">NAD-dependent epimerase/dehydratase domain-containing protein</fullName>
    </recommendedName>
</protein>
<name>A0A9W6R4J0_9PSEU</name>
<dbReference type="EMBL" id="BSTI01000014">
    <property type="protein sequence ID" value="GLY68984.1"/>
    <property type="molecule type" value="Genomic_DNA"/>
</dbReference>
<evidence type="ECO:0000313" key="5">
    <source>
        <dbReference type="Proteomes" id="UP001165136"/>
    </source>
</evidence>
<dbReference type="Gene3D" id="3.90.25.10">
    <property type="entry name" value="UDP-galactose 4-epimerase, domain 1"/>
    <property type="match status" value="1"/>
</dbReference>
<dbReference type="PANTHER" id="PTHR43103">
    <property type="entry name" value="NUCLEOSIDE-DIPHOSPHATE-SUGAR EPIMERASE"/>
    <property type="match status" value="1"/>
</dbReference>
<proteinExistence type="predicted"/>
<feature type="domain" description="NAD-dependent epimerase/dehydratase" evidence="3">
    <location>
        <begin position="5"/>
        <end position="209"/>
    </location>
</feature>
<dbReference type="RefSeq" id="WP_285488734.1">
    <property type="nucleotide sequence ID" value="NZ_BSTI01000014.1"/>
</dbReference>
<evidence type="ECO:0000313" key="4">
    <source>
        <dbReference type="EMBL" id="GLY68984.1"/>
    </source>
</evidence>
<accession>A0A9W6R4J0</accession>
<keyword evidence="1" id="KW-0521">NADP</keyword>
<sequence>MSTRIVITGGAGFLGTLLGRRLLESPVALCGAPAAEVGELILVDLLRPQEDLAGDPRVRAVVGELADSLGEVGEVDAVFHLAGVVSGAAEADFDLGMRTNLDGTRALLEYARGHRKAPVLVFSSSLAVFGNDPALPPLGAVDDDTLPRPQSSYGIQKLIGEQLVADYTRKGFVRGRSVRLMTVSVRPGKPNAAASSFLSGIIREPLAGERAVCPVPPDTPIALSSPRRTLDGLLRAAEVDDATWGSRTAMNLPALTTTPREMAEALDRVAGKGTSELIDWTDDPAVGAIVRSWPAEFRTPRAQALGLTAEKSFDDIVRDYLTDNPRARR</sequence>